<proteinExistence type="predicted"/>
<evidence type="ECO:0000313" key="2">
    <source>
        <dbReference type="EMBL" id="QHT74039.1"/>
    </source>
</evidence>
<dbReference type="AlphaFoldDB" id="A0A6C0H0S6"/>
<sequence>MEDYKKKYLKYKKKYMMLKLGGSKNRTVTKDQLTQPQFTEAQKDQRRLTLYKLLRENNVEDFLKNNKELNDLLINNKNKLKKQLDPKNIYKVVTGNEKKQFWERLPHSLRQYFKNYRQENFKNYREENSKNIENFIIYTKSIDNIRYLINEFYIFNDIILCELKKISLTNLENFLKENKLNENKRNKINNKIKEISNFEISNCDINNTDKKSAKVLVEEPQKNTKSEESQKKKNPWIKAAEKSDKLLEKNTKSDDFFGIKVDTNIIHTHIEPYDNCNPYFMNDNMSLYTNDYLEKYLIRTKIKIDYYIIQPSDVLLSTLIPKNASLISNNKNEYEYLDLGFKIIIIYKDEEKGKWNNIEDKAQKWIQSLRQIDEVKNHNGFIDYIIENKNKVITYVRELLLLNIYNYINGNKNESLNKKICSICSLYNDKNEINGCLMPIPNNHYTFNKDVFCVLLKTNEFTGKLELPEKINEDNNNNEYNVEGTYYFITKSNYTNNNEYILSINDFDEEFRKALLKHCERQDEIQNNCFKLKKNIEKKIEKKISLNINVDKHKETNNKLDKYINYSKRLSIRIGSISSIIYVGKFITKNLLLTSCSCPFIINNVDATVKMLQDINHEYKNSYADPELKFRESIIQIPNNQKKISNPINLEKEYIQYAVNHKNRKISLFDTQWEKKEQLRQERQTYEYNKRHRKINPQIIADQITYKQKTSNVIEKYQLKFDKEYLNECKLDLSTEKNSQFIFTLVRTDKNSDNTCKDILEFYVLTKPLGFYKYIATGSNQYKTLIYDRHNDLLKKINLNELNSKINKITNINDTKNKKDKKDIFIAFTYVGENIITYLITFEEFMEMINKKFIEFGKKVNDSYDNIKKKYDANQFSLTEQENNLILIDSVYTDIKKMLLNIDNNNVNVFDNDTIEYLVKIPNIGSQIIPPKKETGLQNNKIVTEDLINENDDLDYGSIKQSDIEQSDIEQSDIEQSDIEENNKSKDYKQKNKSKNKKQKNNKFGRENYY</sequence>
<reference evidence="2" key="1">
    <citation type="journal article" date="2020" name="Nature">
        <title>Giant virus diversity and host interactions through global metagenomics.</title>
        <authorList>
            <person name="Schulz F."/>
            <person name="Roux S."/>
            <person name="Paez-Espino D."/>
            <person name="Jungbluth S."/>
            <person name="Walsh D.A."/>
            <person name="Denef V.J."/>
            <person name="McMahon K.D."/>
            <person name="Konstantinidis K.T."/>
            <person name="Eloe-Fadrosh E.A."/>
            <person name="Kyrpides N.C."/>
            <person name="Woyke T."/>
        </authorList>
    </citation>
    <scope>NUCLEOTIDE SEQUENCE</scope>
    <source>
        <strain evidence="2">GVMAG-M-3300023179-4</strain>
    </source>
</reference>
<feature type="region of interest" description="Disordered" evidence="1">
    <location>
        <begin position="963"/>
        <end position="1010"/>
    </location>
</feature>
<feature type="compositionally biased region" description="Basic and acidic residues" evidence="1">
    <location>
        <begin position="981"/>
        <end position="990"/>
    </location>
</feature>
<accession>A0A6C0H0S6</accession>
<organism evidence="2">
    <name type="scientific">viral metagenome</name>
    <dbReference type="NCBI Taxonomy" id="1070528"/>
    <lineage>
        <taxon>unclassified sequences</taxon>
        <taxon>metagenomes</taxon>
        <taxon>organismal metagenomes</taxon>
    </lineage>
</organism>
<name>A0A6C0H0S6_9ZZZZ</name>
<protein>
    <submittedName>
        <fullName evidence="2">Uncharacterized protein</fullName>
    </submittedName>
</protein>
<evidence type="ECO:0000256" key="1">
    <source>
        <dbReference type="SAM" id="MobiDB-lite"/>
    </source>
</evidence>
<feature type="compositionally biased region" description="Basic residues" evidence="1">
    <location>
        <begin position="991"/>
        <end position="1003"/>
    </location>
</feature>
<dbReference type="EMBL" id="MN739836">
    <property type="protein sequence ID" value="QHT74039.1"/>
    <property type="molecule type" value="Genomic_DNA"/>
</dbReference>
<feature type="compositionally biased region" description="Acidic residues" evidence="1">
    <location>
        <begin position="965"/>
        <end position="980"/>
    </location>
</feature>